<dbReference type="EMBL" id="JAUOZS010000001">
    <property type="protein sequence ID" value="MDT8900623.1"/>
    <property type="molecule type" value="Genomic_DNA"/>
</dbReference>
<accession>A0ABU3NUZ8</accession>
<evidence type="ECO:0000313" key="2">
    <source>
        <dbReference type="Proteomes" id="UP001254848"/>
    </source>
</evidence>
<sequence>MHLAKASVKATKGILNSPADFFIGSFRLAQGSQEIKITEPLDIPEGGVAILRLVPFLAKKSNLRLVNEVIPAGEKPVLYIDNVGVDAYRITKGTPLVEYFIVAGTPEKQ</sequence>
<dbReference type="RefSeq" id="WP_413779159.1">
    <property type="nucleotide sequence ID" value="NZ_JAUOZS010000001.1"/>
</dbReference>
<name>A0ABU3NUZ8_9FIRM</name>
<protein>
    <submittedName>
        <fullName evidence="1">Uncharacterized protein</fullName>
    </submittedName>
</protein>
<keyword evidence="2" id="KW-1185">Reference proteome</keyword>
<gene>
    <name evidence="1" type="ORF">Q4T40_05135</name>
</gene>
<dbReference type="Proteomes" id="UP001254848">
    <property type="component" value="Unassembled WGS sequence"/>
</dbReference>
<organism evidence="1 2">
    <name type="scientific">Anaeroselena agilis</name>
    <dbReference type="NCBI Taxonomy" id="3063788"/>
    <lineage>
        <taxon>Bacteria</taxon>
        <taxon>Bacillati</taxon>
        <taxon>Bacillota</taxon>
        <taxon>Negativicutes</taxon>
        <taxon>Acetonemataceae</taxon>
        <taxon>Anaeroselena</taxon>
    </lineage>
</organism>
<proteinExistence type="predicted"/>
<evidence type="ECO:0000313" key="1">
    <source>
        <dbReference type="EMBL" id="MDT8900623.1"/>
    </source>
</evidence>
<reference evidence="1 2" key="1">
    <citation type="submission" date="2023-07" db="EMBL/GenBank/DDBJ databases">
        <title>The novel representative of Negativicutes class, Anaeroselena agilis gen. nov. sp. nov.</title>
        <authorList>
            <person name="Prokofeva M.I."/>
            <person name="Elcheninov A.G."/>
            <person name="Klyukina A."/>
            <person name="Kublanov I.V."/>
            <person name="Frolov E.N."/>
            <person name="Podosokorskaya O.A."/>
        </authorList>
    </citation>
    <scope>NUCLEOTIDE SEQUENCE [LARGE SCALE GENOMIC DNA]</scope>
    <source>
        <strain evidence="1 2">4137-cl</strain>
    </source>
</reference>
<comment type="caution">
    <text evidence="1">The sequence shown here is derived from an EMBL/GenBank/DDBJ whole genome shotgun (WGS) entry which is preliminary data.</text>
</comment>